<dbReference type="FunFam" id="1.10.510.10:FF:000044">
    <property type="entry name" value="Putative LRR receptor-like serine/threonine-protein kinase"/>
    <property type="match status" value="1"/>
</dbReference>
<dbReference type="Gene3D" id="3.30.200.20">
    <property type="entry name" value="Phosphorylase Kinase, domain 1"/>
    <property type="match status" value="1"/>
</dbReference>
<dbReference type="EMBL" id="SMOL01000695">
    <property type="protein sequence ID" value="KAB2601362.1"/>
    <property type="molecule type" value="Genomic_DNA"/>
</dbReference>
<dbReference type="GO" id="GO:0016020">
    <property type="term" value="C:membrane"/>
    <property type="evidence" value="ECO:0007669"/>
    <property type="project" value="UniProtKB-SubCell"/>
</dbReference>
<keyword evidence="5" id="KW-0433">Leucine-rich repeat</keyword>
<dbReference type="Pfam" id="PF00560">
    <property type="entry name" value="LRR_1"/>
    <property type="match status" value="2"/>
</dbReference>
<dbReference type="PANTHER" id="PTHR48006:SF66">
    <property type="entry name" value="PROTEIN KINASE DOMAIN-CONTAINING PROTEIN"/>
    <property type="match status" value="1"/>
</dbReference>
<proteinExistence type="predicted"/>
<evidence type="ECO:0000256" key="12">
    <source>
        <dbReference type="ARBA" id="ARBA00022840"/>
    </source>
</evidence>
<comment type="caution">
    <text evidence="23">The sequence shown here is derived from an EMBL/GenBank/DDBJ whole genome shotgun (WGS) entry which is preliminary data.</text>
</comment>
<dbReference type="PROSITE" id="PS51450">
    <property type="entry name" value="LRR"/>
    <property type="match status" value="1"/>
</dbReference>
<dbReference type="Gene3D" id="1.10.510.10">
    <property type="entry name" value="Transferase(Phosphotransferase) domain 1"/>
    <property type="match status" value="1"/>
</dbReference>
<dbReference type="InterPro" id="IPR051824">
    <property type="entry name" value="LRR_Rcpt-Like_S/T_Kinase"/>
</dbReference>
<evidence type="ECO:0000256" key="9">
    <source>
        <dbReference type="ARBA" id="ARBA00022737"/>
    </source>
</evidence>
<evidence type="ECO:0000313" key="24">
    <source>
        <dbReference type="Proteomes" id="UP000327157"/>
    </source>
</evidence>
<evidence type="ECO:0000256" key="21">
    <source>
        <dbReference type="SAM" id="SignalP"/>
    </source>
</evidence>
<accession>A0A5N5FJI3</accession>
<evidence type="ECO:0000256" key="5">
    <source>
        <dbReference type="ARBA" id="ARBA00022614"/>
    </source>
</evidence>
<dbReference type="OrthoDB" id="1938112at2759"/>
<evidence type="ECO:0000256" key="2">
    <source>
        <dbReference type="ARBA" id="ARBA00012513"/>
    </source>
</evidence>
<dbReference type="SMART" id="SM00220">
    <property type="entry name" value="S_TKc"/>
    <property type="match status" value="1"/>
</dbReference>
<evidence type="ECO:0000256" key="8">
    <source>
        <dbReference type="ARBA" id="ARBA00022729"/>
    </source>
</evidence>
<reference evidence="23 24" key="1">
    <citation type="submission" date="2019-09" db="EMBL/GenBank/DDBJ databases">
        <authorList>
            <person name="Ou C."/>
        </authorList>
    </citation>
    <scope>NUCLEOTIDE SEQUENCE [LARGE SCALE GENOMIC DNA]</scope>
    <source>
        <strain evidence="23">S2</strain>
        <tissue evidence="23">Leaf</tissue>
    </source>
</reference>
<keyword evidence="12 19" id="KW-0067">ATP-binding</keyword>
<dbReference type="Gene3D" id="2.60.120.430">
    <property type="entry name" value="Galactose-binding lectin"/>
    <property type="match status" value="1"/>
</dbReference>
<keyword evidence="14 20" id="KW-0472">Membrane</keyword>
<evidence type="ECO:0000256" key="11">
    <source>
        <dbReference type="ARBA" id="ARBA00022777"/>
    </source>
</evidence>
<dbReference type="Proteomes" id="UP000327157">
    <property type="component" value="Chromosome 10"/>
</dbReference>
<dbReference type="PROSITE" id="PS00108">
    <property type="entry name" value="PROTEIN_KINASE_ST"/>
    <property type="match status" value="1"/>
</dbReference>
<name>A0A5N5FJI3_9ROSA</name>
<keyword evidence="10 19" id="KW-0547">Nucleotide-binding</keyword>
<dbReference type="GO" id="GO:0005524">
    <property type="term" value="F:ATP binding"/>
    <property type="evidence" value="ECO:0007669"/>
    <property type="project" value="UniProtKB-UniRule"/>
</dbReference>
<dbReference type="InterPro" id="IPR008271">
    <property type="entry name" value="Ser/Thr_kinase_AS"/>
</dbReference>
<keyword evidence="6" id="KW-0808">Transferase</keyword>
<dbReference type="CDD" id="cd14066">
    <property type="entry name" value="STKc_IRAK"/>
    <property type="match status" value="1"/>
</dbReference>
<dbReference type="PROSITE" id="PS00107">
    <property type="entry name" value="PROTEIN_KINASE_ATP"/>
    <property type="match status" value="1"/>
</dbReference>
<keyword evidence="7 20" id="KW-0812">Transmembrane</keyword>
<evidence type="ECO:0000256" key="7">
    <source>
        <dbReference type="ARBA" id="ARBA00022692"/>
    </source>
</evidence>
<dbReference type="SUPFAM" id="SSF56112">
    <property type="entry name" value="Protein kinase-like (PK-like)"/>
    <property type="match status" value="1"/>
</dbReference>
<comment type="subcellular location">
    <subcellularLocation>
        <location evidence="1">Membrane</location>
        <topology evidence="1">Single-pass type I membrane protein</topology>
    </subcellularLocation>
</comment>
<keyword evidence="4" id="KW-0597">Phosphoprotein</keyword>
<dbReference type="EC" id="2.7.11.1" evidence="2"/>
<evidence type="ECO:0000256" key="16">
    <source>
        <dbReference type="ARBA" id="ARBA00023180"/>
    </source>
</evidence>
<dbReference type="InterPro" id="IPR011009">
    <property type="entry name" value="Kinase-like_dom_sf"/>
</dbReference>
<feature type="binding site" evidence="19">
    <location>
        <position position="689"/>
    </location>
    <ligand>
        <name>ATP</name>
        <dbReference type="ChEBI" id="CHEBI:30616"/>
    </ligand>
</feature>
<comment type="catalytic activity">
    <reaction evidence="18">
        <text>L-seryl-[protein] + ATP = O-phospho-L-seryl-[protein] + ADP + H(+)</text>
        <dbReference type="Rhea" id="RHEA:17989"/>
        <dbReference type="Rhea" id="RHEA-COMP:9863"/>
        <dbReference type="Rhea" id="RHEA-COMP:11604"/>
        <dbReference type="ChEBI" id="CHEBI:15378"/>
        <dbReference type="ChEBI" id="CHEBI:29999"/>
        <dbReference type="ChEBI" id="CHEBI:30616"/>
        <dbReference type="ChEBI" id="CHEBI:83421"/>
        <dbReference type="ChEBI" id="CHEBI:456216"/>
        <dbReference type="EC" id="2.7.11.1"/>
    </reaction>
</comment>
<evidence type="ECO:0000256" key="19">
    <source>
        <dbReference type="PROSITE-ProRule" id="PRU10141"/>
    </source>
</evidence>
<dbReference type="InterPro" id="IPR017441">
    <property type="entry name" value="Protein_kinase_ATP_BS"/>
</dbReference>
<keyword evidence="11 23" id="KW-0418">Kinase</keyword>
<dbReference type="InterPro" id="IPR032675">
    <property type="entry name" value="LRR_dom_sf"/>
</dbReference>
<keyword evidence="9" id="KW-0677">Repeat</keyword>
<evidence type="ECO:0000256" key="1">
    <source>
        <dbReference type="ARBA" id="ARBA00004479"/>
    </source>
</evidence>
<reference evidence="24" key="2">
    <citation type="submission" date="2019-10" db="EMBL/GenBank/DDBJ databases">
        <title>A de novo genome assembly of a pear dwarfing rootstock.</title>
        <authorList>
            <person name="Wang F."/>
            <person name="Wang J."/>
            <person name="Li S."/>
            <person name="Zhang Y."/>
            <person name="Fang M."/>
            <person name="Ma L."/>
            <person name="Zhao Y."/>
            <person name="Jiang S."/>
        </authorList>
    </citation>
    <scope>NUCLEOTIDE SEQUENCE [LARGE SCALE GENOMIC DNA]</scope>
</reference>
<dbReference type="GO" id="GO:0004674">
    <property type="term" value="F:protein serine/threonine kinase activity"/>
    <property type="evidence" value="ECO:0007669"/>
    <property type="project" value="UniProtKB-KW"/>
</dbReference>
<dbReference type="InterPro" id="IPR001611">
    <property type="entry name" value="Leu-rich_rpt"/>
</dbReference>
<evidence type="ECO:0000259" key="22">
    <source>
        <dbReference type="PROSITE" id="PS50011"/>
    </source>
</evidence>
<evidence type="ECO:0000256" key="17">
    <source>
        <dbReference type="ARBA" id="ARBA00047899"/>
    </source>
</evidence>
<feature type="transmembrane region" description="Helical" evidence="20">
    <location>
        <begin position="604"/>
        <end position="625"/>
    </location>
</feature>
<evidence type="ECO:0000256" key="3">
    <source>
        <dbReference type="ARBA" id="ARBA00022527"/>
    </source>
</evidence>
<feature type="domain" description="Protein kinase" evidence="22">
    <location>
        <begin position="661"/>
        <end position="938"/>
    </location>
</feature>
<dbReference type="PANTHER" id="PTHR48006">
    <property type="entry name" value="LEUCINE-RICH REPEAT-CONTAINING PROTEIN DDB_G0281931-RELATED"/>
    <property type="match status" value="1"/>
</dbReference>
<dbReference type="FunFam" id="3.30.200.20:FF:000217">
    <property type="entry name" value="probable LRR receptor-like serine/threonine-protein kinase At1g53430"/>
    <property type="match status" value="1"/>
</dbReference>
<evidence type="ECO:0000256" key="10">
    <source>
        <dbReference type="ARBA" id="ARBA00022741"/>
    </source>
</evidence>
<dbReference type="Pfam" id="PF11721">
    <property type="entry name" value="Malectin"/>
    <property type="match status" value="1"/>
</dbReference>
<keyword evidence="8 21" id="KW-0732">Signal</keyword>
<dbReference type="InterPro" id="IPR021720">
    <property type="entry name" value="Malectin_dom"/>
</dbReference>
<evidence type="ECO:0000256" key="14">
    <source>
        <dbReference type="ARBA" id="ARBA00023136"/>
    </source>
</evidence>
<evidence type="ECO:0000256" key="20">
    <source>
        <dbReference type="SAM" id="Phobius"/>
    </source>
</evidence>
<feature type="signal peptide" evidence="21">
    <location>
        <begin position="1"/>
        <end position="29"/>
    </location>
</feature>
<evidence type="ECO:0000256" key="4">
    <source>
        <dbReference type="ARBA" id="ARBA00022553"/>
    </source>
</evidence>
<dbReference type="Pfam" id="PF07714">
    <property type="entry name" value="PK_Tyr_Ser-Thr"/>
    <property type="match status" value="1"/>
</dbReference>
<dbReference type="FunFam" id="2.60.120.430:FF:000004">
    <property type="entry name" value="Putative leucine-rich repeat receptor-like serine/threonine-protein kinase"/>
    <property type="match status" value="1"/>
</dbReference>
<comment type="catalytic activity">
    <reaction evidence="17">
        <text>L-threonyl-[protein] + ATP = O-phospho-L-threonyl-[protein] + ADP + H(+)</text>
        <dbReference type="Rhea" id="RHEA:46608"/>
        <dbReference type="Rhea" id="RHEA-COMP:11060"/>
        <dbReference type="Rhea" id="RHEA-COMP:11605"/>
        <dbReference type="ChEBI" id="CHEBI:15378"/>
        <dbReference type="ChEBI" id="CHEBI:30013"/>
        <dbReference type="ChEBI" id="CHEBI:30616"/>
        <dbReference type="ChEBI" id="CHEBI:61977"/>
        <dbReference type="ChEBI" id="CHEBI:456216"/>
        <dbReference type="EC" id="2.7.11.1"/>
    </reaction>
</comment>
<keyword evidence="15 23" id="KW-0675">Receptor</keyword>
<dbReference type="InterPro" id="IPR000719">
    <property type="entry name" value="Prot_kinase_dom"/>
</dbReference>
<evidence type="ECO:0000256" key="6">
    <source>
        <dbReference type="ARBA" id="ARBA00022679"/>
    </source>
</evidence>
<evidence type="ECO:0000256" key="13">
    <source>
        <dbReference type="ARBA" id="ARBA00022989"/>
    </source>
</evidence>
<evidence type="ECO:0000256" key="18">
    <source>
        <dbReference type="ARBA" id="ARBA00048679"/>
    </source>
</evidence>
<reference evidence="23 24" key="3">
    <citation type="submission" date="2019-11" db="EMBL/GenBank/DDBJ databases">
        <title>A de novo genome assembly of a pear dwarfing rootstock.</title>
        <authorList>
            <person name="Wang F."/>
            <person name="Wang J."/>
            <person name="Li S."/>
            <person name="Zhang Y."/>
            <person name="Fang M."/>
            <person name="Ma L."/>
            <person name="Zhao Y."/>
            <person name="Jiang S."/>
        </authorList>
    </citation>
    <scope>NUCLEOTIDE SEQUENCE [LARGE SCALE GENOMIC DNA]</scope>
    <source>
        <strain evidence="23">S2</strain>
        <tissue evidence="23">Leaf</tissue>
    </source>
</reference>
<keyword evidence="3" id="KW-0723">Serine/threonine-protein kinase</keyword>
<keyword evidence="16" id="KW-0325">Glycoprotein</keyword>
<keyword evidence="24" id="KW-1185">Reference proteome</keyword>
<evidence type="ECO:0000313" key="23">
    <source>
        <dbReference type="EMBL" id="KAB2601362.1"/>
    </source>
</evidence>
<dbReference type="InterPro" id="IPR001245">
    <property type="entry name" value="Ser-Thr/Tyr_kinase_cat_dom"/>
</dbReference>
<protein>
    <recommendedName>
        <fullName evidence="2">non-specific serine/threonine protein kinase</fullName>
        <ecNumber evidence="2">2.7.11.1</ecNumber>
    </recommendedName>
</protein>
<evidence type="ECO:0000256" key="15">
    <source>
        <dbReference type="ARBA" id="ARBA00023170"/>
    </source>
</evidence>
<sequence length="987" mass="109978">MAASQNLSKLFFCCVVLLTVLICIEPIKSQEQVGTLADDEVEALREIAVQLNKKDWNFSDPCSNIPTISIPHADQYNNTLVCNCSFSGNVCHIESIFLMGQDLDGVLPPALSKLPYIKQVNLGQNDLSGSIPREWNSTKLEFLVVSVNNLSGPIPSYLGSMTTLQALGLESNLFSGTVPPELGNLVNMEILYLRANNLTGELPLALTNMTKLRVLEIGSNYFTGRIPDYFQSWKDLQALEMEASGFEGPLPSSLSALNNLTDLRISDLSGESSAFPNLSNMTGMNKLMLRSCNITGEIPEYISTMTSLTVLDLSFNRLEGSIPNFANIMQLATIYLTSNLLTGLPDWIKNRDSRYNIDLSYNNFSQNSVPNSCRETFNLFRSFYSRNNAILSNCLLPCSKDRYSLHINCGGNQTTIGNIKYEEDEASGGAAKFFQNSANWGFSSTGDFADVWSSDSDYIANNISILRMNNSELYKTARLSPLSLTYYARCLANGNYTVKLHFAEIVLRDNRSYYGVGRRVFNVYIQEQLVLEDFDIEKEAQGVDKEVIKVFKAVVSVKTLEIRFQWAGKGTTNVPKRGIYGSLISAISVQSDFDPPDDSKRKKFIVIGVVSPLFLIFLILGILWWKGCFGSRTTREQDLMGLDLQTGFFKFKQLKAATNNFDTANKLGEGGFGAVYKGELLDGTFIAVKQLSSKSKQGNREFVNEIGMISALQHPNLVKLYGCCIEGNQLFLVYEYMENNSLAHILFGPDEGLKKLDWNKRQKICLGIARGLAFLHEESTLKIVHRDIKTNNILLDRDLNPKISDFGLAKLDEEEKTHISTRVAGTIGYMAPEYALWGYLSDKADVYSFGVVALELVSGKNNIKYRPNENFVCLLDWALVLQQNGHLMKLVDRKLGSEFNKEEAMRMIKVALLCANPSPALRPSMSAVVSMLEGQTLVQEVKINPSIYGDELRLAFSEDSDTYTEQSTRTLPYSSDAKWTASTSSSV</sequence>
<gene>
    <name evidence="23" type="ORF">D8674_002367</name>
</gene>
<dbReference type="AlphaFoldDB" id="A0A5N5FJI3"/>
<feature type="chain" id="PRO_5024464150" description="non-specific serine/threonine protein kinase" evidence="21">
    <location>
        <begin position="30"/>
        <end position="987"/>
    </location>
</feature>
<dbReference type="SUPFAM" id="SSF52058">
    <property type="entry name" value="L domain-like"/>
    <property type="match status" value="1"/>
</dbReference>
<organism evidence="23 24">
    <name type="scientific">Pyrus ussuriensis x Pyrus communis</name>
    <dbReference type="NCBI Taxonomy" id="2448454"/>
    <lineage>
        <taxon>Eukaryota</taxon>
        <taxon>Viridiplantae</taxon>
        <taxon>Streptophyta</taxon>
        <taxon>Embryophyta</taxon>
        <taxon>Tracheophyta</taxon>
        <taxon>Spermatophyta</taxon>
        <taxon>Magnoliopsida</taxon>
        <taxon>eudicotyledons</taxon>
        <taxon>Gunneridae</taxon>
        <taxon>Pentapetalae</taxon>
        <taxon>rosids</taxon>
        <taxon>fabids</taxon>
        <taxon>Rosales</taxon>
        <taxon>Rosaceae</taxon>
        <taxon>Amygdaloideae</taxon>
        <taxon>Maleae</taxon>
        <taxon>Pyrus</taxon>
    </lineage>
</organism>
<dbReference type="Gene3D" id="3.80.10.10">
    <property type="entry name" value="Ribonuclease Inhibitor"/>
    <property type="match status" value="3"/>
</dbReference>
<dbReference type="FunFam" id="3.80.10.10:FF:000041">
    <property type="entry name" value="LRR receptor-like serine/threonine-protein kinase ERECTA"/>
    <property type="match status" value="2"/>
</dbReference>
<keyword evidence="13 20" id="KW-1133">Transmembrane helix</keyword>
<dbReference type="PROSITE" id="PS50011">
    <property type="entry name" value="PROTEIN_KINASE_DOM"/>
    <property type="match status" value="1"/>
</dbReference>